<organism evidence="2 3">
    <name type="scientific">Citricoccus parietis</name>
    <dbReference type="NCBI Taxonomy" id="592307"/>
    <lineage>
        <taxon>Bacteria</taxon>
        <taxon>Bacillati</taxon>
        <taxon>Actinomycetota</taxon>
        <taxon>Actinomycetes</taxon>
        <taxon>Micrococcales</taxon>
        <taxon>Micrococcaceae</taxon>
        <taxon>Citricoccus</taxon>
    </lineage>
</organism>
<sequence>MSRSALSPMRAMRESPRLGRASRRSCPGYCHYSLGGGRVRTVDCNGGPHRT</sequence>
<gene>
    <name evidence="2" type="ORF">ACFFX0_02230</name>
</gene>
<comment type="caution">
    <text evidence="2">The sequence shown here is derived from an EMBL/GenBank/DDBJ whole genome shotgun (WGS) entry which is preliminary data.</text>
</comment>
<dbReference type="Proteomes" id="UP001589575">
    <property type="component" value="Unassembled WGS sequence"/>
</dbReference>
<protein>
    <submittedName>
        <fullName evidence="2">Uncharacterized protein</fullName>
    </submittedName>
</protein>
<evidence type="ECO:0000313" key="2">
    <source>
        <dbReference type="EMBL" id="MFB9070070.1"/>
    </source>
</evidence>
<evidence type="ECO:0000256" key="1">
    <source>
        <dbReference type="SAM" id="MobiDB-lite"/>
    </source>
</evidence>
<name>A0ABV5FTQ8_9MICC</name>
<dbReference type="EMBL" id="JBHMFI010000001">
    <property type="protein sequence ID" value="MFB9070070.1"/>
    <property type="molecule type" value="Genomic_DNA"/>
</dbReference>
<accession>A0ABV5FTQ8</accession>
<proteinExistence type="predicted"/>
<evidence type="ECO:0000313" key="3">
    <source>
        <dbReference type="Proteomes" id="UP001589575"/>
    </source>
</evidence>
<keyword evidence="3" id="KW-1185">Reference proteome</keyword>
<feature type="region of interest" description="Disordered" evidence="1">
    <location>
        <begin position="1"/>
        <end position="24"/>
    </location>
</feature>
<reference evidence="2 3" key="1">
    <citation type="submission" date="2024-09" db="EMBL/GenBank/DDBJ databases">
        <authorList>
            <person name="Sun Q."/>
            <person name="Mori K."/>
        </authorList>
    </citation>
    <scope>NUCLEOTIDE SEQUENCE [LARGE SCALE GENOMIC DNA]</scope>
    <source>
        <strain evidence="2 3">CCM 7609</strain>
    </source>
</reference>